<dbReference type="EMBL" id="NIDN02000001">
    <property type="protein sequence ID" value="RLM01900.1"/>
    <property type="molecule type" value="Genomic_DNA"/>
</dbReference>
<evidence type="ECO:0000313" key="1">
    <source>
        <dbReference type="EMBL" id="RLM01900.1"/>
    </source>
</evidence>
<proteinExistence type="predicted"/>
<dbReference type="AlphaFoldDB" id="A0A3R7GH11"/>
<protein>
    <submittedName>
        <fullName evidence="1">Uncharacterized protein</fullName>
    </submittedName>
</protein>
<reference evidence="1 2" key="1">
    <citation type="submission" date="2018-08" db="EMBL/GenBank/DDBJ databases">
        <title>Draft genome sequences of two Aspergillus turcosus clinical strains isolated from bronchoalveolar lavage fluid: one azole-susceptible and the other azole-resistant.</title>
        <authorList>
            <person name="Parent-Michaud M."/>
            <person name="Dufresne P.J."/>
            <person name="Fournier E."/>
            <person name="Martineau C."/>
            <person name="Moreira S."/>
            <person name="Perkins V."/>
            <person name="De Repentigny L."/>
            <person name="Dufresne S.F."/>
        </authorList>
    </citation>
    <scope>NUCLEOTIDE SEQUENCE [LARGE SCALE GENOMIC DNA]</scope>
    <source>
        <strain evidence="1">HMR AF 1038</strain>
    </source>
</reference>
<organism evidence="1 2">
    <name type="scientific">Aspergillus turcosus</name>
    <dbReference type="NCBI Taxonomy" id="1245748"/>
    <lineage>
        <taxon>Eukaryota</taxon>
        <taxon>Fungi</taxon>
        <taxon>Dikarya</taxon>
        <taxon>Ascomycota</taxon>
        <taxon>Pezizomycotina</taxon>
        <taxon>Eurotiomycetes</taxon>
        <taxon>Eurotiomycetidae</taxon>
        <taxon>Eurotiales</taxon>
        <taxon>Aspergillaceae</taxon>
        <taxon>Aspergillus</taxon>
        <taxon>Aspergillus subgen. Fumigati</taxon>
    </lineage>
</organism>
<sequence length="125" mass="13987">MNEQLPSYRISDDDVHVREPSYRNLYDRSKGHSYSHVSSSDLEAGTAPLRTRKWTKSLGDGFVTVFRALARKEWNMTATFEDMAEAALALLKLVVIVAIIASADGLLQVERVRLKETMLNVAFAG</sequence>
<name>A0A3R7GH11_9EURO</name>
<keyword evidence="2" id="KW-1185">Reference proteome</keyword>
<evidence type="ECO:0000313" key="2">
    <source>
        <dbReference type="Proteomes" id="UP000215289"/>
    </source>
</evidence>
<comment type="caution">
    <text evidence="1">The sequence shown here is derived from an EMBL/GenBank/DDBJ whole genome shotgun (WGS) entry which is preliminary data.</text>
</comment>
<dbReference type="Proteomes" id="UP000215289">
    <property type="component" value="Unassembled WGS sequence"/>
</dbReference>
<gene>
    <name evidence="1" type="ORF">CFD26_106936</name>
</gene>
<accession>A0A3R7GH11</accession>